<gene>
    <name evidence="2" type="ORF">A2936_03120</name>
</gene>
<dbReference type="Gene3D" id="3.40.50.150">
    <property type="entry name" value="Vaccinia Virus protein VP39"/>
    <property type="match status" value="1"/>
</dbReference>
<dbReference type="InterPro" id="IPR000241">
    <property type="entry name" value="RlmKL-like_Mtase"/>
</dbReference>
<accession>A0A1F7UW90</accession>
<name>A0A1F7UW90_9BACT</name>
<dbReference type="EMBL" id="MGEK01000018">
    <property type="protein sequence ID" value="OGL82563.1"/>
    <property type="molecule type" value="Genomic_DNA"/>
</dbReference>
<evidence type="ECO:0000259" key="1">
    <source>
        <dbReference type="Pfam" id="PF01170"/>
    </source>
</evidence>
<evidence type="ECO:0000313" key="2">
    <source>
        <dbReference type="EMBL" id="OGL82563.1"/>
    </source>
</evidence>
<dbReference type="GO" id="GO:0016423">
    <property type="term" value="F:tRNA (guanine) methyltransferase activity"/>
    <property type="evidence" value="ECO:0007669"/>
    <property type="project" value="TreeGrafter"/>
</dbReference>
<sequence>MEDNYLFILGRQPELSLAELFGYAEGRAINFEVGEIYGSTAVIRGKLPEPKRLMEDLAGVVKIASAGAPLPRPKNINEWTELLGSVLSSVITSKQSLTFGLSFYGELRLCPSAKEQEQLALTLKRLLKDKAKHVRWVSGRGKPLTSVQVAKNKLDTEQGCELVIYCSDKTIIVGKTLAVQAFEDWSERDYNRPRRDAKRGMLPPKLARMMVNMLGLPPRGTLLDPFCGSGTVLMEATMLGWPKLIGADKSARAVKDAKTNTKWLMAWNSSQNTFAHSHECANDKGMNFLVSAAEDLPRRLAPSSIQAIVTEPYLGTPLLSSPSEGQVKNLQRELAPLYGQMLAVFDKLLILNGRAIFILPQWVMPDGKEKTLPLSDLPWPKSLRRHDPLAPLPFCRDFSLVYKRPHQYIARAIMIVEKVSR</sequence>
<dbReference type="AlphaFoldDB" id="A0A1F7UW90"/>
<comment type="caution">
    <text evidence="2">The sequence shown here is derived from an EMBL/GenBank/DDBJ whole genome shotgun (WGS) entry which is preliminary data.</text>
</comment>
<dbReference type="PANTHER" id="PTHR14911:SF13">
    <property type="entry name" value="TRNA (GUANINE(6)-N2)-METHYLTRANSFERASE THUMP3"/>
    <property type="match status" value="1"/>
</dbReference>
<reference evidence="2 3" key="1">
    <citation type="journal article" date="2016" name="Nat. Commun.">
        <title>Thousands of microbial genomes shed light on interconnected biogeochemical processes in an aquifer system.</title>
        <authorList>
            <person name="Anantharaman K."/>
            <person name="Brown C.T."/>
            <person name="Hug L.A."/>
            <person name="Sharon I."/>
            <person name="Castelle C.J."/>
            <person name="Probst A.J."/>
            <person name="Thomas B.C."/>
            <person name="Singh A."/>
            <person name="Wilkins M.J."/>
            <person name="Karaoz U."/>
            <person name="Brodie E.L."/>
            <person name="Williams K.H."/>
            <person name="Hubbard S.S."/>
            <person name="Banfield J.F."/>
        </authorList>
    </citation>
    <scope>NUCLEOTIDE SEQUENCE [LARGE SCALE GENOMIC DNA]</scope>
</reference>
<dbReference type="Pfam" id="PF01170">
    <property type="entry name" value="UPF0020"/>
    <property type="match status" value="1"/>
</dbReference>
<dbReference type="Proteomes" id="UP000176846">
    <property type="component" value="Unassembled WGS sequence"/>
</dbReference>
<proteinExistence type="predicted"/>
<dbReference type="GO" id="GO:0030488">
    <property type="term" value="P:tRNA methylation"/>
    <property type="evidence" value="ECO:0007669"/>
    <property type="project" value="TreeGrafter"/>
</dbReference>
<organism evidence="2 3">
    <name type="scientific">Candidatus Uhrbacteria bacterium RIFCSPLOWO2_01_FULL_47_25</name>
    <dbReference type="NCBI Taxonomy" id="1802402"/>
    <lineage>
        <taxon>Bacteria</taxon>
        <taxon>Candidatus Uhriibacteriota</taxon>
    </lineage>
</organism>
<dbReference type="PANTHER" id="PTHR14911">
    <property type="entry name" value="THUMP DOMAIN-CONTAINING"/>
    <property type="match status" value="1"/>
</dbReference>
<feature type="domain" description="Ribosomal RNA large subunit methyltransferase K/L-like methyltransferase" evidence="1">
    <location>
        <begin position="194"/>
        <end position="358"/>
    </location>
</feature>
<evidence type="ECO:0000313" key="3">
    <source>
        <dbReference type="Proteomes" id="UP000176846"/>
    </source>
</evidence>
<dbReference type="SUPFAM" id="SSF53335">
    <property type="entry name" value="S-adenosyl-L-methionine-dependent methyltransferases"/>
    <property type="match status" value="1"/>
</dbReference>
<dbReference type="InterPro" id="IPR029063">
    <property type="entry name" value="SAM-dependent_MTases_sf"/>
</dbReference>
<protein>
    <recommendedName>
        <fullName evidence="1">Ribosomal RNA large subunit methyltransferase K/L-like methyltransferase domain-containing protein</fullName>
    </recommendedName>
</protein>